<gene>
    <name evidence="12" type="ORF">BJG266_LOCUS5939</name>
    <name evidence="8" type="ORF">IZO911_LOCUS4681</name>
    <name evidence="9" type="ORF">JYZ213_LOCUS4503</name>
    <name evidence="14" type="ORF">KXQ929_LOCUS1738</name>
    <name evidence="15" type="ORF">OKA104_LOCUS10959</name>
    <name evidence="16" type="ORF">OXD698_LOCUS24529</name>
    <name evidence="10" type="ORF">QVE165_LOCUS4349</name>
    <name evidence="11" type="ORF">QVE165_LOCUS4549</name>
    <name evidence="13" type="ORF">VCS650_LOCUS10684</name>
</gene>
<dbReference type="Proteomes" id="UP000663832">
    <property type="component" value="Unassembled WGS sequence"/>
</dbReference>
<dbReference type="EMBL" id="CAJNOE010000026">
    <property type="protein sequence ID" value="CAF0760370.1"/>
    <property type="molecule type" value="Genomic_DNA"/>
</dbReference>
<accession>A0A813PZD6</accession>
<dbReference type="EMBL" id="CAJNOG010000025">
    <property type="protein sequence ID" value="CAF0786819.1"/>
    <property type="molecule type" value="Genomic_DNA"/>
</dbReference>
<evidence type="ECO:0000313" key="18">
    <source>
        <dbReference type="Proteomes" id="UP000663860"/>
    </source>
</evidence>
<evidence type="ECO:0000313" key="15">
    <source>
        <dbReference type="EMBL" id="CAF3678575.1"/>
    </source>
</evidence>
<evidence type="ECO:0000259" key="7">
    <source>
        <dbReference type="Pfam" id="PF03501"/>
    </source>
</evidence>
<dbReference type="EMBL" id="CAJOAY010000498">
    <property type="protein sequence ID" value="CAF3678575.1"/>
    <property type="molecule type" value="Genomic_DNA"/>
</dbReference>
<evidence type="ECO:0000256" key="3">
    <source>
        <dbReference type="ARBA" id="ARBA00022490"/>
    </source>
</evidence>
<dbReference type="FunFam" id="1.10.10.10:FF:000025">
    <property type="entry name" value="40S ribosomal protein S10"/>
    <property type="match status" value="1"/>
</dbReference>
<evidence type="ECO:0000313" key="13">
    <source>
        <dbReference type="EMBL" id="CAF0926659.1"/>
    </source>
</evidence>
<dbReference type="GO" id="GO:0022627">
    <property type="term" value="C:cytosolic small ribosomal subunit"/>
    <property type="evidence" value="ECO:0007669"/>
    <property type="project" value="TreeGrafter"/>
</dbReference>
<dbReference type="EMBL" id="CAJOAZ010002263">
    <property type="protein sequence ID" value="CAF3911864.1"/>
    <property type="molecule type" value="Genomic_DNA"/>
</dbReference>
<evidence type="ECO:0000256" key="4">
    <source>
        <dbReference type="ARBA" id="ARBA00022980"/>
    </source>
</evidence>
<dbReference type="EMBL" id="CAJOBB010000049">
    <property type="protein sequence ID" value="CAF3532262.1"/>
    <property type="molecule type" value="Genomic_DNA"/>
</dbReference>
<dbReference type="Pfam" id="PF03501">
    <property type="entry name" value="S10_plectin"/>
    <property type="match status" value="1"/>
</dbReference>
<keyword evidence="17" id="KW-1185">Reference proteome</keyword>
<organism evidence="8 18">
    <name type="scientific">Adineta steineri</name>
    <dbReference type="NCBI Taxonomy" id="433720"/>
    <lineage>
        <taxon>Eukaryota</taxon>
        <taxon>Metazoa</taxon>
        <taxon>Spiralia</taxon>
        <taxon>Gnathifera</taxon>
        <taxon>Rotifera</taxon>
        <taxon>Eurotatoria</taxon>
        <taxon>Bdelloidea</taxon>
        <taxon>Adinetida</taxon>
        <taxon>Adinetidae</taxon>
        <taxon>Adineta</taxon>
    </lineage>
</organism>
<dbReference type="Proteomes" id="UP000663868">
    <property type="component" value="Unassembled WGS sequence"/>
</dbReference>
<reference evidence="8" key="1">
    <citation type="submission" date="2021-02" db="EMBL/GenBank/DDBJ databases">
        <authorList>
            <person name="Nowell W R."/>
        </authorList>
    </citation>
    <scope>NUCLEOTIDE SEQUENCE</scope>
</reference>
<dbReference type="Proteomes" id="UP000663881">
    <property type="component" value="Unassembled WGS sequence"/>
</dbReference>
<evidence type="ECO:0000313" key="10">
    <source>
        <dbReference type="EMBL" id="CAF0803524.1"/>
    </source>
</evidence>
<evidence type="ECO:0000313" key="17">
    <source>
        <dbReference type="Proteomes" id="UP000663832"/>
    </source>
</evidence>
<keyword evidence="3" id="KW-0963">Cytoplasm</keyword>
<keyword evidence="5" id="KW-0687">Ribonucleoprotein</keyword>
<dbReference type="OrthoDB" id="5211809at2759"/>
<evidence type="ECO:0000313" key="14">
    <source>
        <dbReference type="EMBL" id="CAF3532262.1"/>
    </source>
</evidence>
<comment type="similarity">
    <text evidence="2">Belongs to the eukaryotic ribosomal protein eS10 family.</text>
</comment>
<dbReference type="Proteomes" id="UP000663844">
    <property type="component" value="Unassembled WGS sequence"/>
</dbReference>
<comment type="subcellular location">
    <subcellularLocation>
        <location evidence="1">Cytoplasm</location>
    </subcellularLocation>
</comment>
<evidence type="ECO:0000313" key="8">
    <source>
        <dbReference type="EMBL" id="CAF0760370.1"/>
    </source>
</evidence>
<dbReference type="InterPro" id="IPR005326">
    <property type="entry name" value="Plectin_eS10_N"/>
</dbReference>
<feature type="domain" description="Plectin/eS10 N-terminal" evidence="7">
    <location>
        <begin position="2"/>
        <end position="79"/>
    </location>
</feature>
<evidence type="ECO:0000313" key="16">
    <source>
        <dbReference type="EMBL" id="CAF3911864.1"/>
    </source>
</evidence>
<protein>
    <recommendedName>
        <fullName evidence="7">Plectin/eS10 N-terminal domain-containing protein</fullName>
    </recommendedName>
</protein>
<dbReference type="GO" id="GO:0003735">
    <property type="term" value="F:structural constituent of ribosome"/>
    <property type="evidence" value="ECO:0007669"/>
    <property type="project" value="TreeGrafter"/>
</dbReference>
<dbReference type="Proteomes" id="UP000663891">
    <property type="component" value="Unassembled WGS sequence"/>
</dbReference>
<feature type="compositionally biased region" description="Gly residues" evidence="6">
    <location>
        <begin position="129"/>
        <end position="151"/>
    </location>
</feature>
<evidence type="ECO:0000313" key="9">
    <source>
        <dbReference type="EMBL" id="CAF0786819.1"/>
    </source>
</evidence>
<comment type="caution">
    <text evidence="8">The sequence shown here is derived from an EMBL/GenBank/DDBJ whole genome shotgun (WGS) entry which is preliminary data.</text>
</comment>
<dbReference type="Gene3D" id="1.10.10.10">
    <property type="entry name" value="Winged helix-like DNA-binding domain superfamily/Winged helix DNA-binding domain"/>
    <property type="match status" value="1"/>
</dbReference>
<name>A0A813PZD6_9BILA</name>
<proteinExistence type="inferred from homology"/>
<dbReference type="Proteomes" id="UP000663860">
    <property type="component" value="Unassembled WGS sequence"/>
</dbReference>
<sequence>MKEGVVVAEKDFGLDKHPDIPVPNIHVIKALQSLKSRDLVKEQFAWRHYYWYLNNAGTNFLREYLNLPPEIVPATLKRPTRPEGAKQAKRIDTARPASPSDQSRQDYRRSGYDKTGEVGAGSAQPQFRGGYGRGRGFNDGNRGGPGNADQQ</sequence>
<feature type="compositionally biased region" description="Basic and acidic residues" evidence="6">
    <location>
        <begin position="80"/>
        <end position="93"/>
    </location>
</feature>
<dbReference type="EMBL" id="CAJNOM010000016">
    <property type="protein sequence ID" value="CAF0803524.1"/>
    <property type="molecule type" value="Genomic_DNA"/>
</dbReference>
<dbReference type="InterPro" id="IPR036388">
    <property type="entry name" value="WH-like_DNA-bd_sf"/>
</dbReference>
<evidence type="ECO:0000313" key="12">
    <source>
        <dbReference type="EMBL" id="CAF0814937.1"/>
    </source>
</evidence>
<evidence type="ECO:0000256" key="6">
    <source>
        <dbReference type="SAM" id="MobiDB-lite"/>
    </source>
</evidence>
<feature type="compositionally biased region" description="Basic and acidic residues" evidence="6">
    <location>
        <begin position="103"/>
        <end position="116"/>
    </location>
</feature>
<dbReference type="PANTHER" id="PTHR12146:SF0">
    <property type="entry name" value="RIBOSOMAL PROTEIN S10"/>
    <property type="match status" value="1"/>
</dbReference>
<evidence type="ECO:0000313" key="11">
    <source>
        <dbReference type="EMBL" id="CAF0807390.1"/>
    </source>
</evidence>
<dbReference type="GO" id="GO:0002181">
    <property type="term" value="P:cytoplasmic translation"/>
    <property type="evidence" value="ECO:0007669"/>
    <property type="project" value="UniProtKB-ARBA"/>
</dbReference>
<dbReference type="PANTHER" id="PTHR12146">
    <property type="entry name" value="40S RIBOSOMAL PROTEIN S10"/>
    <property type="match status" value="1"/>
</dbReference>
<evidence type="ECO:0000256" key="5">
    <source>
        <dbReference type="ARBA" id="ARBA00023274"/>
    </source>
</evidence>
<dbReference type="InterPro" id="IPR037447">
    <property type="entry name" value="Ribosomal_eS10"/>
</dbReference>
<dbReference type="GO" id="GO:0003723">
    <property type="term" value="F:RNA binding"/>
    <property type="evidence" value="ECO:0007669"/>
    <property type="project" value="TreeGrafter"/>
</dbReference>
<dbReference type="EMBL" id="CAJNOM010000017">
    <property type="protein sequence ID" value="CAF0807390.1"/>
    <property type="molecule type" value="Genomic_DNA"/>
</dbReference>
<keyword evidence="4" id="KW-0689">Ribosomal protein</keyword>
<dbReference type="Proteomes" id="UP000663845">
    <property type="component" value="Unassembled WGS sequence"/>
</dbReference>
<feature type="region of interest" description="Disordered" evidence="6">
    <location>
        <begin position="73"/>
        <end position="151"/>
    </location>
</feature>
<dbReference type="EMBL" id="CAJNON010000077">
    <property type="protein sequence ID" value="CAF0926659.1"/>
    <property type="molecule type" value="Genomic_DNA"/>
</dbReference>
<evidence type="ECO:0000256" key="2">
    <source>
        <dbReference type="ARBA" id="ARBA00007278"/>
    </source>
</evidence>
<dbReference type="Proteomes" id="UP000663877">
    <property type="component" value="Unassembled WGS sequence"/>
</dbReference>
<evidence type="ECO:0000256" key="1">
    <source>
        <dbReference type="ARBA" id="ARBA00004496"/>
    </source>
</evidence>
<dbReference type="AlphaFoldDB" id="A0A813PZD6"/>
<dbReference type="EMBL" id="CAJNOI010000016">
    <property type="protein sequence ID" value="CAF0814937.1"/>
    <property type="molecule type" value="Genomic_DNA"/>
</dbReference>